<protein>
    <submittedName>
        <fullName evidence="1">Extracellular solute-binding protein</fullName>
    </submittedName>
</protein>
<evidence type="ECO:0000313" key="1">
    <source>
        <dbReference type="EMBL" id="MBK1869827.1"/>
    </source>
</evidence>
<evidence type="ECO:0000313" key="2">
    <source>
        <dbReference type="Proteomes" id="UP000616151"/>
    </source>
</evidence>
<dbReference type="EMBL" id="JAENHL010000008">
    <property type="protein sequence ID" value="MBK1869827.1"/>
    <property type="molecule type" value="Genomic_DNA"/>
</dbReference>
<organism evidence="1 2">
    <name type="scientific">Taklimakanibacter albus</name>
    <dbReference type="NCBI Taxonomy" id="2800327"/>
    <lineage>
        <taxon>Bacteria</taxon>
        <taxon>Pseudomonadati</taxon>
        <taxon>Pseudomonadota</taxon>
        <taxon>Alphaproteobacteria</taxon>
        <taxon>Hyphomicrobiales</taxon>
        <taxon>Aestuariivirgaceae</taxon>
        <taxon>Taklimakanibacter</taxon>
    </lineage>
</organism>
<accession>A0ACC5RB05</accession>
<sequence>MIHTYKGRGLVTRRSLLKAGAALAGTASGFSLARAQSDDKVVSLLSWPGHGAQDVVGDFEKANGVKVQAKEYTSGEEMMALLQSSPPGTFDVILSDAEYTSQLQQASLIDEMNPADYPLDDFWPEFQKFPAQFVDGKLYAIVVDYGFLGLVYNTKRLSREEVDSYAILSTEKVKGKVGMYDWYLPNMMCLSLGEGNRPPHDIDNAKYDTLKQKLFSLAPQMSGIGVWSSVFSQLTNEESWVMPGVGAWAALLLEKGGVPIKAVVPKEGGLQWTEMLSVSANSGKKDLAKKFIQYMTSAEGQVKEATKAAYWASIPNKAGWKLLNEKNPEAAEKLEHKLDARNVMDELKEGKIFVRDVPKQQPIETWNEAWTEFKNM</sequence>
<dbReference type="Proteomes" id="UP000616151">
    <property type="component" value="Unassembled WGS sequence"/>
</dbReference>
<reference evidence="1" key="1">
    <citation type="submission" date="2021-01" db="EMBL/GenBank/DDBJ databases">
        <authorList>
            <person name="Sun Q."/>
        </authorList>
    </citation>
    <scope>NUCLEOTIDE SEQUENCE</scope>
    <source>
        <strain evidence="1">YIM B02566</strain>
    </source>
</reference>
<gene>
    <name evidence="1" type="ORF">JHL16_25920</name>
</gene>
<keyword evidence="2" id="KW-1185">Reference proteome</keyword>
<name>A0ACC5RB05_9HYPH</name>
<comment type="caution">
    <text evidence="1">The sequence shown here is derived from an EMBL/GenBank/DDBJ whole genome shotgun (WGS) entry which is preliminary data.</text>
</comment>
<proteinExistence type="predicted"/>